<dbReference type="GO" id="GO:0046872">
    <property type="term" value="F:metal ion binding"/>
    <property type="evidence" value="ECO:0007669"/>
    <property type="project" value="UniProtKB-KW"/>
</dbReference>
<dbReference type="SMART" id="SM00341">
    <property type="entry name" value="HRDC"/>
    <property type="match status" value="1"/>
</dbReference>
<dbReference type="GO" id="GO:0043138">
    <property type="term" value="F:3'-5' DNA helicase activity"/>
    <property type="evidence" value="ECO:0007669"/>
    <property type="project" value="UniProtKB-EC"/>
</dbReference>
<dbReference type="InterPro" id="IPR029491">
    <property type="entry name" value="Helicase_HTH"/>
</dbReference>
<evidence type="ECO:0000256" key="1">
    <source>
        <dbReference type="ARBA" id="ARBA00001946"/>
    </source>
</evidence>
<keyword evidence="5" id="KW-0378">Hydrolase</keyword>
<dbReference type="Gene3D" id="3.40.50.300">
    <property type="entry name" value="P-loop containing nucleotide triphosphate hydrolases"/>
    <property type="match status" value="2"/>
</dbReference>
<dbReference type="InterPro" id="IPR014001">
    <property type="entry name" value="Helicase_ATP-bd"/>
</dbReference>
<evidence type="ECO:0000256" key="7">
    <source>
        <dbReference type="ARBA" id="ARBA00022840"/>
    </source>
</evidence>
<comment type="similarity">
    <text evidence="2">Belongs to the helicase family. RecQ subfamily.</text>
</comment>
<dbReference type="CDD" id="cd17920">
    <property type="entry name" value="DEXHc_RecQ"/>
    <property type="match status" value="1"/>
</dbReference>
<dbReference type="InterPro" id="IPR032284">
    <property type="entry name" value="RecQ_Zn-bd"/>
</dbReference>
<evidence type="ECO:0000256" key="8">
    <source>
        <dbReference type="ARBA" id="ARBA00023125"/>
    </source>
</evidence>
<dbReference type="Proteomes" id="UP000779809">
    <property type="component" value="Unassembled WGS sequence"/>
</dbReference>
<keyword evidence="3" id="KW-0479">Metal-binding</keyword>
<dbReference type="AlphaFoldDB" id="A0A932A6H3"/>
<reference evidence="17" key="1">
    <citation type="submission" date="2020-07" db="EMBL/GenBank/DDBJ databases">
        <title>Huge and variable diversity of episymbiotic CPR bacteria and DPANN archaea in groundwater ecosystems.</title>
        <authorList>
            <person name="He C.Y."/>
            <person name="Keren R."/>
            <person name="Whittaker M."/>
            <person name="Farag I.F."/>
            <person name="Doudna J."/>
            <person name="Cate J.H.D."/>
            <person name="Banfield J.F."/>
        </authorList>
    </citation>
    <scope>NUCLEOTIDE SEQUENCE</scope>
    <source>
        <strain evidence="17">NC_groundwater_580_Pr5_B-0.1um_64_19</strain>
    </source>
</reference>
<evidence type="ECO:0000256" key="10">
    <source>
        <dbReference type="ARBA" id="ARBA00034617"/>
    </source>
</evidence>
<dbReference type="EMBL" id="JACPNR010000004">
    <property type="protein sequence ID" value="MBI2677603.1"/>
    <property type="molecule type" value="Genomic_DNA"/>
</dbReference>
<evidence type="ECO:0000313" key="18">
    <source>
        <dbReference type="Proteomes" id="UP000779809"/>
    </source>
</evidence>
<comment type="catalytic activity">
    <reaction evidence="10">
        <text>Couples ATP hydrolysis with the unwinding of duplex DNA by translocating in the 3'-5' direction.</text>
        <dbReference type="EC" id="5.6.2.4"/>
    </reaction>
</comment>
<dbReference type="InterPro" id="IPR011545">
    <property type="entry name" value="DEAD/DEAH_box_helicase_dom"/>
</dbReference>
<dbReference type="PANTHER" id="PTHR13710:SF105">
    <property type="entry name" value="ATP-DEPENDENT DNA HELICASE Q1"/>
    <property type="match status" value="1"/>
</dbReference>
<protein>
    <recommendedName>
        <fullName evidence="12">ATP-dependent DNA helicase RecQ</fullName>
        <ecNumber evidence="11">5.6.2.4</ecNumber>
    </recommendedName>
    <alternativeName>
        <fullName evidence="13">DNA 3'-5' helicase RecQ</fullName>
    </alternativeName>
</protein>
<dbReference type="InterPro" id="IPR001650">
    <property type="entry name" value="Helicase_C-like"/>
</dbReference>
<dbReference type="Pfam" id="PF00270">
    <property type="entry name" value="DEAD"/>
    <property type="match status" value="1"/>
</dbReference>
<dbReference type="Pfam" id="PF16124">
    <property type="entry name" value="RecQ_Zn_bind"/>
    <property type="match status" value="1"/>
</dbReference>
<evidence type="ECO:0000256" key="4">
    <source>
        <dbReference type="ARBA" id="ARBA00022741"/>
    </source>
</evidence>
<feature type="domain" description="Helicase ATP-binding" evidence="15">
    <location>
        <begin position="21"/>
        <end position="190"/>
    </location>
</feature>
<dbReference type="GO" id="GO:0030894">
    <property type="term" value="C:replisome"/>
    <property type="evidence" value="ECO:0007669"/>
    <property type="project" value="TreeGrafter"/>
</dbReference>
<proteinExistence type="inferred from homology"/>
<sequence length="619" mass="69144">MSVLERYWGYSTFRPMQERIVASLLGGRDACVVMPTGGGKSLCYQLPAAVSEGRTVIVVSPLIALMQDQVVQLTAMGIPAAFLNSSLESRKQPEIMAKAAHGGYRLLYLSPERLARPDTFAWLERVPISLFAIDEAHCISEWGHEFRPDYRQLKRLRQHFPERPLAAFTASATRRVRHDIIEQLGLRAPDKYIASFHRANLNYLVMECAGETEQTERLLAALRAHPSGNIIVYAPTIKRVEQTVAELAAEGVVAVPYNAKLPAEERRRNQERWMSDDVRVLVGTVAFGLGINKAAVRAVIHLALPKSVEQFYQEAGRAGRDGLPADCLLLWQRRDSGLHGHFIAQIQDAGEKERAWKRYSEVQDFVARPRCRHRQVCLHFGETPKWQECQGCDVCSGLPAWLKTDNGFAPTRSARLGFATAANPQGAVPDEQLKDYLREWRRKTAADQGVPAFVVMHDTTLDELCRARPTTLAEVRAVAGIGEKKLATYGRGLLDAMRRYQEGARAAERRVSMSLPERDTLRCLREGRSLAEIAALRARTVGTIAETVAALIERGETEVPDGCVDVEKRRAIEEQCARLGTERLRPLKDALPEEISFDEIRVVVASVRRAKESGGRRAV</sequence>
<evidence type="ECO:0000313" key="17">
    <source>
        <dbReference type="EMBL" id="MBI2677603.1"/>
    </source>
</evidence>
<dbReference type="InterPro" id="IPR044876">
    <property type="entry name" value="HRDC_dom_sf"/>
</dbReference>
<dbReference type="Pfam" id="PF00271">
    <property type="entry name" value="Helicase_C"/>
    <property type="match status" value="1"/>
</dbReference>
<gene>
    <name evidence="17" type="ORF">HYX28_02355</name>
</gene>
<dbReference type="GO" id="GO:0016787">
    <property type="term" value="F:hydrolase activity"/>
    <property type="evidence" value="ECO:0007669"/>
    <property type="project" value="UniProtKB-KW"/>
</dbReference>
<name>A0A932A6H3_9BACT</name>
<dbReference type="GO" id="GO:0006310">
    <property type="term" value="P:DNA recombination"/>
    <property type="evidence" value="ECO:0007669"/>
    <property type="project" value="InterPro"/>
</dbReference>
<evidence type="ECO:0000256" key="12">
    <source>
        <dbReference type="ARBA" id="ARBA00044535"/>
    </source>
</evidence>
<evidence type="ECO:0000256" key="2">
    <source>
        <dbReference type="ARBA" id="ARBA00005446"/>
    </source>
</evidence>
<dbReference type="Pfam" id="PF00570">
    <property type="entry name" value="HRDC"/>
    <property type="match status" value="1"/>
</dbReference>
<keyword evidence="6 17" id="KW-0347">Helicase</keyword>
<dbReference type="SUPFAM" id="SSF52540">
    <property type="entry name" value="P-loop containing nucleoside triphosphate hydrolases"/>
    <property type="match status" value="1"/>
</dbReference>
<evidence type="ECO:0000256" key="6">
    <source>
        <dbReference type="ARBA" id="ARBA00022806"/>
    </source>
</evidence>
<evidence type="ECO:0000256" key="5">
    <source>
        <dbReference type="ARBA" id="ARBA00022801"/>
    </source>
</evidence>
<dbReference type="NCBIfam" id="TIGR00614">
    <property type="entry name" value="recQ_fam"/>
    <property type="match status" value="1"/>
</dbReference>
<evidence type="ECO:0000259" key="14">
    <source>
        <dbReference type="PROSITE" id="PS50967"/>
    </source>
</evidence>
<dbReference type="InterPro" id="IPR002121">
    <property type="entry name" value="HRDC_dom"/>
</dbReference>
<evidence type="ECO:0000256" key="11">
    <source>
        <dbReference type="ARBA" id="ARBA00034808"/>
    </source>
</evidence>
<dbReference type="EC" id="5.6.2.4" evidence="11"/>
<keyword evidence="7" id="KW-0067">ATP-binding</keyword>
<keyword evidence="8" id="KW-0238">DNA-binding</keyword>
<keyword evidence="9" id="KW-0413">Isomerase</keyword>
<dbReference type="Gene3D" id="1.10.150.80">
    <property type="entry name" value="HRDC domain"/>
    <property type="match status" value="1"/>
</dbReference>
<dbReference type="InterPro" id="IPR004589">
    <property type="entry name" value="DNA_helicase_ATP-dep_RecQ"/>
</dbReference>
<keyword evidence="4" id="KW-0547">Nucleotide-binding</keyword>
<feature type="domain" description="Helicase C-terminal" evidence="16">
    <location>
        <begin position="214"/>
        <end position="366"/>
    </location>
</feature>
<dbReference type="PROSITE" id="PS50967">
    <property type="entry name" value="HRDC"/>
    <property type="match status" value="1"/>
</dbReference>
<comment type="cofactor">
    <cofactor evidence="1">
        <name>Mg(2+)</name>
        <dbReference type="ChEBI" id="CHEBI:18420"/>
    </cofactor>
</comment>
<feature type="domain" description="HRDC" evidence="14">
    <location>
        <begin position="427"/>
        <end position="507"/>
    </location>
</feature>
<accession>A0A932A6H3</accession>
<dbReference type="GO" id="GO:0009378">
    <property type="term" value="F:four-way junction helicase activity"/>
    <property type="evidence" value="ECO:0007669"/>
    <property type="project" value="TreeGrafter"/>
</dbReference>
<evidence type="ECO:0000259" key="15">
    <source>
        <dbReference type="PROSITE" id="PS51192"/>
    </source>
</evidence>
<dbReference type="PROSITE" id="PS51192">
    <property type="entry name" value="HELICASE_ATP_BIND_1"/>
    <property type="match status" value="1"/>
</dbReference>
<evidence type="ECO:0000256" key="3">
    <source>
        <dbReference type="ARBA" id="ARBA00022723"/>
    </source>
</evidence>
<evidence type="ECO:0000259" key="16">
    <source>
        <dbReference type="PROSITE" id="PS51194"/>
    </source>
</evidence>
<dbReference type="FunFam" id="3.40.50.300:FF:000296">
    <property type="entry name" value="ATP-dependent DNA helicase RecQ"/>
    <property type="match status" value="1"/>
</dbReference>
<dbReference type="PROSITE" id="PS51194">
    <property type="entry name" value="HELICASE_CTER"/>
    <property type="match status" value="1"/>
</dbReference>
<dbReference type="GO" id="GO:0006281">
    <property type="term" value="P:DNA repair"/>
    <property type="evidence" value="ECO:0007669"/>
    <property type="project" value="TreeGrafter"/>
</dbReference>
<evidence type="ECO:0000256" key="9">
    <source>
        <dbReference type="ARBA" id="ARBA00023235"/>
    </source>
</evidence>
<organism evidence="17 18">
    <name type="scientific">Candidatus Korobacter versatilis</name>
    <dbReference type="NCBI Taxonomy" id="658062"/>
    <lineage>
        <taxon>Bacteria</taxon>
        <taxon>Pseudomonadati</taxon>
        <taxon>Acidobacteriota</taxon>
        <taxon>Terriglobia</taxon>
        <taxon>Terriglobales</taxon>
        <taxon>Candidatus Korobacteraceae</taxon>
        <taxon>Candidatus Korobacter</taxon>
    </lineage>
</organism>
<dbReference type="InterPro" id="IPR027417">
    <property type="entry name" value="P-loop_NTPase"/>
</dbReference>
<dbReference type="GO" id="GO:0043590">
    <property type="term" value="C:bacterial nucleoid"/>
    <property type="evidence" value="ECO:0007669"/>
    <property type="project" value="TreeGrafter"/>
</dbReference>
<dbReference type="PANTHER" id="PTHR13710">
    <property type="entry name" value="DNA HELICASE RECQ FAMILY MEMBER"/>
    <property type="match status" value="1"/>
</dbReference>
<dbReference type="Pfam" id="PF14493">
    <property type="entry name" value="HTH_40"/>
    <property type="match status" value="1"/>
</dbReference>
<dbReference type="SUPFAM" id="SSF47819">
    <property type="entry name" value="HRDC-like"/>
    <property type="match status" value="1"/>
</dbReference>
<comment type="caution">
    <text evidence="17">The sequence shown here is derived from an EMBL/GenBank/DDBJ whole genome shotgun (WGS) entry which is preliminary data.</text>
</comment>
<dbReference type="GO" id="GO:0003677">
    <property type="term" value="F:DNA binding"/>
    <property type="evidence" value="ECO:0007669"/>
    <property type="project" value="UniProtKB-KW"/>
</dbReference>
<dbReference type="GO" id="GO:0005737">
    <property type="term" value="C:cytoplasm"/>
    <property type="evidence" value="ECO:0007669"/>
    <property type="project" value="TreeGrafter"/>
</dbReference>
<dbReference type="SMART" id="SM00487">
    <property type="entry name" value="DEXDc"/>
    <property type="match status" value="1"/>
</dbReference>
<dbReference type="SMART" id="SM00490">
    <property type="entry name" value="HELICc"/>
    <property type="match status" value="1"/>
</dbReference>
<dbReference type="GO" id="GO:0005524">
    <property type="term" value="F:ATP binding"/>
    <property type="evidence" value="ECO:0007669"/>
    <property type="project" value="UniProtKB-KW"/>
</dbReference>
<dbReference type="InterPro" id="IPR010997">
    <property type="entry name" value="HRDC-like_sf"/>
</dbReference>
<evidence type="ECO:0000256" key="13">
    <source>
        <dbReference type="ARBA" id="ARBA00044550"/>
    </source>
</evidence>